<dbReference type="Pfam" id="PF04101">
    <property type="entry name" value="Glyco_tran_28_C"/>
    <property type="match status" value="1"/>
</dbReference>
<sequence>MNVFIRVDASNEIGSGHLMRCLTLAKKLRLQGANVTFICREHIGHLCNLIDEKKFTVLKLPTPNKDWELPLLTPHSNWLGVPWFIDAEETRSLLHGHYSVDLLIIDHYAINDKWERTLKGMVKNIMVIDDLADRKHQCDLLLDPTVLNDSNRYRALVPPHCKLFLGPSYVLLRQEFYEEKYQMKLRTGLVKRILIFFGGFDHTNETEKALSSFLELARNDIEADVVVGQQNIHKHKLKEICEQYSNLHFHCQVNNMATLMRHADLSIGAGGTTTWERCYLGLPTIVWSIAENQKFICELLGKMKVIKYLGEIHTVSQASLTKPLKKFIENEQERIEMSQLSTALMKDNFVNLQTMIEDIMKLGG</sequence>
<evidence type="ECO:0000313" key="5">
    <source>
        <dbReference type="EMBL" id="EKN63428.1"/>
    </source>
</evidence>
<protein>
    <submittedName>
        <fullName evidence="5">Pseudaminic acid biosynthesis-associated protein PseG</fullName>
    </submittedName>
</protein>
<dbReference type="InterPro" id="IPR020023">
    <property type="entry name" value="PseG"/>
</dbReference>
<dbReference type="PANTHER" id="PTHR21015">
    <property type="entry name" value="UDP-N-ACETYLGLUCOSAMINE--N-ACETYLMURAMYL-(PENTAPEPTIDE) PYROPHOSPHORYL-UNDECAPRENOL N-ACETYLGLUCOSAMINE TRANSFERASE 1"/>
    <property type="match status" value="1"/>
</dbReference>
<evidence type="ECO:0000256" key="2">
    <source>
        <dbReference type="PIRSR" id="PIRSR620023-1"/>
    </source>
</evidence>
<dbReference type="SUPFAM" id="SSF53756">
    <property type="entry name" value="UDP-Glycosyltransferase/glycogen phosphorylase"/>
    <property type="match status" value="1"/>
</dbReference>
<dbReference type="PATRIC" id="fig|1131731.3.peg.3502"/>
<gene>
    <name evidence="5" type="ORF">BAZO_17189</name>
</gene>
<dbReference type="EMBL" id="AJLR01000146">
    <property type="protein sequence ID" value="EKN63428.1"/>
    <property type="molecule type" value="Genomic_DNA"/>
</dbReference>
<dbReference type="STRING" id="1131731.BAZO_17189"/>
<evidence type="ECO:0000256" key="3">
    <source>
        <dbReference type="PIRSR" id="PIRSR620023-2"/>
    </source>
</evidence>
<dbReference type="Proteomes" id="UP000006315">
    <property type="component" value="Unassembled WGS sequence"/>
</dbReference>
<feature type="active site" description="Proton acceptor" evidence="2">
    <location>
        <position position="17"/>
    </location>
</feature>
<feature type="domain" description="Glycosyl transferase family 28 C-terminal" evidence="4">
    <location>
        <begin position="194"/>
        <end position="291"/>
    </location>
</feature>
<evidence type="ECO:0000313" key="6">
    <source>
        <dbReference type="Proteomes" id="UP000006315"/>
    </source>
</evidence>
<dbReference type="Gene3D" id="3.40.50.2000">
    <property type="entry name" value="Glycogen Phosphorylase B"/>
    <property type="match status" value="1"/>
</dbReference>
<evidence type="ECO:0000259" key="4">
    <source>
        <dbReference type="Pfam" id="PF04101"/>
    </source>
</evidence>
<evidence type="ECO:0000256" key="1">
    <source>
        <dbReference type="ARBA" id="ARBA00023136"/>
    </source>
</evidence>
<dbReference type="AlphaFoldDB" id="K6D5W0"/>
<comment type="caution">
    <text evidence="5">The sequence shown here is derived from an EMBL/GenBank/DDBJ whole genome shotgun (WGS) entry which is preliminary data.</text>
</comment>
<dbReference type="Gene3D" id="3.40.50.11190">
    <property type="match status" value="1"/>
</dbReference>
<feature type="binding site" evidence="3">
    <location>
        <position position="276"/>
    </location>
    <ligand>
        <name>substrate</name>
    </ligand>
</feature>
<dbReference type="RefSeq" id="WP_004431976.1">
    <property type="nucleotide sequence ID" value="NZ_AJLR01000146.1"/>
</dbReference>
<dbReference type="NCBIfam" id="TIGR03590">
    <property type="entry name" value="PseG"/>
    <property type="match status" value="1"/>
</dbReference>
<keyword evidence="6" id="KW-1185">Reference proteome</keyword>
<reference evidence="5 6" key="1">
    <citation type="journal article" date="2012" name="Front. Microbiol.">
        <title>Redundancy and modularity in membrane-associated dissimilatory nitrate reduction in Bacillus.</title>
        <authorList>
            <person name="Heylen K."/>
            <person name="Keltjens J."/>
        </authorList>
    </citation>
    <scope>NUCLEOTIDE SEQUENCE [LARGE SCALE GENOMIC DNA]</scope>
    <source>
        <strain evidence="5 6">LMG 9581</strain>
    </source>
</reference>
<accession>K6D5W0</accession>
<keyword evidence="1" id="KW-0472">Membrane</keyword>
<proteinExistence type="predicted"/>
<organism evidence="5 6">
    <name type="scientific">Schinkia azotoformans LMG 9581</name>
    <dbReference type="NCBI Taxonomy" id="1131731"/>
    <lineage>
        <taxon>Bacteria</taxon>
        <taxon>Bacillati</taxon>
        <taxon>Bacillota</taxon>
        <taxon>Bacilli</taxon>
        <taxon>Bacillales</taxon>
        <taxon>Bacillaceae</taxon>
        <taxon>Calidifontibacillus/Schinkia group</taxon>
        <taxon>Schinkia</taxon>
    </lineage>
</organism>
<feature type="binding site" evidence="3">
    <location>
        <position position="173"/>
    </location>
    <ligand>
        <name>substrate</name>
    </ligand>
</feature>
<dbReference type="GO" id="GO:0016758">
    <property type="term" value="F:hexosyltransferase activity"/>
    <property type="evidence" value="ECO:0007669"/>
    <property type="project" value="InterPro"/>
</dbReference>
<dbReference type="PANTHER" id="PTHR21015:SF22">
    <property type="entry name" value="GLYCOSYLTRANSFERASE"/>
    <property type="match status" value="1"/>
</dbReference>
<name>K6D5W0_SCHAZ</name>
<dbReference type="InterPro" id="IPR007235">
    <property type="entry name" value="Glyco_trans_28_C"/>
</dbReference>